<dbReference type="SUPFAM" id="SSF48726">
    <property type="entry name" value="Immunoglobulin"/>
    <property type="match status" value="4"/>
</dbReference>
<evidence type="ECO:0000256" key="1">
    <source>
        <dbReference type="ARBA" id="ARBA00023157"/>
    </source>
</evidence>
<dbReference type="InterPro" id="IPR003599">
    <property type="entry name" value="Ig_sub"/>
</dbReference>
<feature type="domain" description="Ig-like" evidence="2">
    <location>
        <begin position="192"/>
        <end position="283"/>
    </location>
</feature>
<keyword evidence="1" id="KW-1015">Disulfide bond</keyword>
<dbReference type="Gene3D" id="2.60.40.10">
    <property type="entry name" value="Immunoglobulins"/>
    <property type="match status" value="4"/>
</dbReference>
<dbReference type="RefSeq" id="XP_013789077.1">
    <property type="nucleotide sequence ID" value="XM_013933623.1"/>
</dbReference>
<dbReference type="PANTHER" id="PTHR47633">
    <property type="entry name" value="IMMUNOGLOBULIN"/>
    <property type="match status" value="1"/>
</dbReference>
<evidence type="ECO:0000313" key="3">
    <source>
        <dbReference type="Proteomes" id="UP000694941"/>
    </source>
</evidence>
<feature type="domain" description="Ig-like" evidence="2">
    <location>
        <begin position="97"/>
        <end position="188"/>
    </location>
</feature>
<dbReference type="SMART" id="SM00408">
    <property type="entry name" value="IGc2"/>
    <property type="match status" value="4"/>
</dbReference>
<dbReference type="InterPro" id="IPR003598">
    <property type="entry name" value="Ig_sub2"/>
</dbReference>
<dbReference type="InterPro" id="IPR013098">
    <property type="entry name" value="Ig_I-set"/>
</dbReference>
<feature type="domain" description="Ig-like" evidence="2">
    <location>
        <begin position="2"/>
        <end position="92"/>
    </location>
</feature>
<evidence type="ECO:0000313" key="4">
    <source>
        <dbReference type="RefSeq" id="XP_013789077.1"/>
    </source>
</evidence>
<feature type="non-terminal residue" evidence="4">
    <location>
        <position position="416"/>
    </location>
</feature>
<evidence type="ECO:0000259" key="2">
    <source>
        <dbReference type="PROSITE" id="PS50835"/>
    </source>
</evidence>
<gene>
    <name evidence="4" type="primary">LOC106472954</name>
</gene>
<dbReference type="SMART" id="SM00409">
    <property type="entry name" value="IG"/>
    <property type="match status" value="4"/>
</dbReference>
<protein>
    <submittedName>
        <fullName evidence="4">Muscle M-line assembly protein unc-89-like</fullName>
    </submittedName>
</protein>
<name>A0ABM1BUS5_LIMPO</name>
<sequence length="416" mass="46158">HPKFVQGLKDVEGIEEKEVLLTVKVAGEPKPKITWIKDGTELTIDGKCRKVKEDVSDSFTLVLNRVTKEDVGEYRCRITNKCGEESTSCKLTVKAKPKFIRQLSDKESKEGDVDVEFTCQLDSDPIPKIKWMFNDKEVVDCEKYNIVCDEASGTYTLKVKKASAETEGVYSCEASNKIGKVRSCGVLSVNAPPVFIQKLGDVQINEGETVSFTVKVMGKPKPSLKWFQNDTEVTIDGEHYKTKEEASDTFTLIINKCTRNDIGQFSCEASNTCGKVTTCGKLSIKSKPIFRKKLVDMEAREGDTNVQFVVEVEGIPKPTLIWFIDELDITSSENYKTVADDQTGIYKLIARKVSTDLAGKYTCEAANSCGKTDSTAIFNVLSKPKVLKGLKDIDVLEEENVHLTVKISGSPTPNIK</sequence>
<dbReference type="InterPro" id="IPR007110">
    <property type="entry name" value="Ig-like_dom"/>
</dbReference>
<feature type="non-terminal residue" evidence="4">
    <location>
        <position position="1"/>
    </location>
</feature>
<dbReference type="Proteomes" id="UP000694941">
    <property type="component" value="Unplaced"/>
</dbReference>
<accession>A0ABM1BUS5</accession>
<proteinExistence type="predicted"/>
<keyword evidence="3" id="KW-1185">Reference proteome</keyword>
<dbReference type="PANTHER" id="PTHR47633:SF3">
    <property type="entry name" value="STRIATED MUSCLE PREFERENTIALLY EXPRESSED PROTEIN KINASE"/>
    <property type="match status" value="1"/>
</dbReference>
<organism evidence="3 4">
    <name type="scientific">Limulus polyphemus</name>
    <name type="common">Atlantic horseshoe crab</name>
    <dbReference type="NCBI Taxonomy" id="6850"/>
    <lineage>
        <taxon>Eukaryota</taxon>
        <taxon>Metazoa</taxon>
        <taxon>Ecdysozoa</taxon>
        <taxon>Arthropoda</taxon>
        <taxon>Chelicerata</taxon>
        <taxon>Merostomata</taxon>
        <taxon>Xiphosura</taxon>
        <taxon>Limulidae</taxon>
        <taxon>Limulus</taxon>
    </lineage>
</organism>
<dbReference type="GeneID" id="106472954"/>
<dbReference type="InterPro" id="IPR013783">
    <property type="entry name" value="Ig-like_fold"/>
</dbReference>
<dbReference type="PROSITE" id="PS50835">
    <property type="entry name" value="IG_LIKE"/>
    <property type="match status" value="4"/>
</dbReference>
<dbReference type="Pfam" id="PF07679">
    <property type="entry name" value="I-set"/>
    <property type="match status" value="4"/>
</dbReference>
<dbReference type="InterPro" id="IPR036179">
    <property type="entry name" value="Ig-like_dom_sf"/>
</dbReference>
<feature type="domain" description="Ig-like" evidence="2">
    <location>
        <begin position="288"/>
        <end position="379"/>
    </location>
</feature>
<reference evidence="4" key="1">
    <citation type="submission" date="2025-08" db="UniProtKB">
        <authorList>
            <consortium name="RefSeq"/>
        </authorList>
    </citation>
    <scope>IDENTIFICATION</scope>
    <source>
        <tissue evidence="4">Muscle</tissue>
    </source>
</reference>